<evidence type="ECO:0000313" key="5">
    <source>
        <dbReference type="EMBL" id="SBW28904.1"/>
    </source>
</evidence>
<dbReference type="InterPro" id="IPR050679">
    <property type="entry name" value="Bact_HTH_transcr_reg"/>
</dbReference>
<dbReference type="SMART" id="SM00345">
    <property type="entry name" value="HTH_GNTR"/>
    <property type="match status" value="1"/>
</dbReference>
<evidence type="ECO:0000259" key="4">
    <source>
        <dbReference type="PROSITE" id="PS50949"/>
    </source>
</evidence>
<organism evidence="5 6">
    <name type="scientific">Candidatus Protofrankia californiensis</name>
    <dbReference type="NCBI Taxonomy" id="1839754"/>
    <lineage>
        <taxon>Bacteria</taxon>
        <taxon>Bacillati</taxon>
        <taxon>Actinomycetota</taxon>
        <taxon>Actinomycetes</taxon>
        <taxon>Frankiales</taxon>
        <taxon>Frankiaceae</taxon>
        <taxon>Protofrankia</taxon>
    </lineage>
</organism>
<dbReference type="Pfam" id="PF07702">
    <property type="entry name" value="UTRA"/>
    <property type="match status" value="1"/>
</dbReference>
<dbReference type="GO" id="GO:0003677">
    <property type="term" value="F:DNA binding"/>
    <property type="evidence" value="ECO:0007669"/>
    <property type="project" value="UniProtKB-KW"/>
</dbReference>
<dbReference type="InterPro" id="IPR000524">
    <property type="entry name" value="Tscrpt_reg_HTH_GntR"/>
</dbReference>
<dbReference type="PRINTS" id="PR00035">
    <property type="entry name" value="HTHGNTR"/>
</dbReference>
<keyword evidence="2" id="KW-0238">DNA-binding</keyword>
<dbReference type="InterPro" id="IPR011663">
    <property type="entry name" value="UTRA"/>
</dbReference>
<sequence>MKLIFNPADPRPLYHQLAALLRGQIRSGELAPGTQIPTEAELAEQHATSRNTVRLALNLLRNEGLLISKRGLGSFVRPEPPMKYYASLTGSRRKRLEANRRRDTFAQQIEAQGKTPRQVSTTEVVVADDEITTHLALQPGQPVGVRCRVMYADEEPLQLRDSYYPLDIVEGSKIMDSADVIEGTDQVLEDLGHIPTRYEDEITWRMPTAEESTKLRLAPGVPVGRLLRTSFDQQDRPIEVYVVILPADRHVLLYEISAE</sequence>
<dbReference type="Gene3D" id="3.40.1410.10">
    <property type="entry name" value="Chorismate lyase-like"/>
    <property type="match status" value="1"/>
</dbReference>
<dbReference type="SUPFAM" id="SSF64288">
    <property type="entry name" value="Chorismate lyase-like"/>
    <property type="match status" value="1"/>
</dbReference>
<dbReference type="CDD" id="cd07377">
    <property type="entry name" value="WHTH_GntR"/>
    <property type="match status" value="1"/>
</dbReference>
<dbReference type="Pfam" id="PF00392">
    <property type="entry name" value="GntR"/>
    <property type="match status" value="1"/>
</dbReference>
<dbReference type="SMART" id="SM00866">
    <property type="entry name" value="UTRA"/>
    <property type="match status" value="1"/>
</dbReference>
<protein>
    <submittedName>
        <fullName evidence="5">GntR family transcriptional regulator</fullName>
    </submittedName>
</protein>
<evidence type="ECO:0000256" key="2">
    <source>
        <dbReference type="ARBA" id="ARBA00023125"/>
    </source>
</evidence>
<dbReference type="EMBL" id="FLUV01002542">
    <property type="protein sequence ID" value="SBW28904.1"/>
    <property type="molecule type" value="Genomic_DNA"/>
</dbReference>
<keyword evidence="3" id="KW-0804">Transcription</keyword>
<dbReference type="GO" id="GO:0045892">
    <property type="term" value="P:negative regulation of DNA-templated transcription"/>
    <property type="evidence" value="ECO:0007669"/>
    <property type="project" value="TreeGrafter"/>
</dbReference>
<reference evidence="6" key="1">
    <citation type="submission" date="2016-02" db="EMBL/GenBank/DDBJ databases">
        <authorList>
            <person name="Wibberg D."/>
        </authorList>
    </citation>
    <scope>NUCLEOTIDE SEQUENCE [LARGE SCALE GENOMIC DNA]</scope>
</reference>
<evidence type="ECO:0000256" key="1">
    <source>
        <dbReference type="ARBA" id="ARBA00023015"/>
    </source>
</evidence>
<evidence type="ECO:0000256" key="3">
    <source>
        <dbReference type="ARBA" id="ARBA00023163"/>
    </source>
</evidence>
<gene>
    <name evidence="5" type="ORF">FDG2_6168</name>
</gene>
<dbReference type="InterPro" id="IPR028978">
    <property type="entry name" value="Chorismate_lyase_/UTRA_dom_sf"/>
</dbReference>
<dbReference type="SUPFAM" id="SSF46785">
    <property type="entry name" value="Winged helix' DNA-binding domain"/>
    <property type="match status" value="1"/>
</dbReference>
<evidence type="ECO:0000313" key="6">
    <source>
        <dbReference type="Proteomes" id="UP000199013"/>
    </source>
</evidence>
<dbReference type="AlphaFoldDB" id="A0A1C3PGE8"/>
<feature type="domain" description="HTH gntR-type" evidence="4">
    <location>
        <begin position="11"/>
        <end position="79"/>
    </location>
</feature>
<accession>A0A1C3PGE8</accession>
<keyword evidence="6" id="KW-1185">Reference proteome</keyword>
<dbReference type="InterPro" id="IPR036390">
    <property type="entry name" value="WH_DNA-bd_sf"/>
</dbReference>
<dbReference type="InterPro" id="IPR036388">
    <property type="entry name" value="WH-like_DNA-bd_sf"/>
</dbReference>
<dbReference type="GO" id="GO:0003700">
    <property type="term" value="F:DNA-binding transcription factor activity"/>
    <property type="evidence" value="ECO:0007669"/>
    <property type="project" value="InterPro"/>
</dbReference>
<proteinExistence type="predicted"/>
<dbReference type="PANTHER" id="PTHR44846:SF17">
    <property type="entry name" value="GNTR-FAMILY TRANSCRIPTIONAL REGULATOR"/>
    <property type="match status" value="1"/>
</dbReference>
<dbReference type="Gene3D" id="1.10.10.10">
    <property type="entry name" value="Winged helix-like DNA-binding domain superfamily/Winged helix DNA-binding domain"/>
    <property type="match status" value="1"/>
</dbReference>
<name>A0A1C3PGE8_9ACTN</name>
<keyword evidence="1" id="KW-0805">Transcription regulation</keyword>
<dbReference type="PROSITE" id="PS50949">
    <property type="entry name" value="HTH_GNTR"/>
    <property type="match status" value="1"/>
</dbReference>
<dbReference type="PANTHER" id="PTHR44846">
    <property type="entry name" value="MANNOSYL-D-GLYCERATE TRANSPORT/METABOLISM SYSTEM REPRESSOR MNGR-RELATED"/>
    <property type="match status" value="1"/>
</dbReference>
<dbReference type="Proteomes" id="UP000199013">
    <property type="component" value="Unassembled WGS sequence"/>
</dbReference>